<keyword evidence="4" id="KW-1185">Reference proteome</keyword>
<organism evidence="2">
    <name type="scientific">Puccinia triticina (isolate 1-1 / race 1 (BBBD))</name>
    <name type="common">Brown leaf rust fungus</name>
    <dbReference type="NCBI Taxonomy" id="630390"/>
    <lineage>
        <taxon>Eukaryota</taxon>
        <taxon>Fungi</taxon>
        <taxon>Dikarya</taxon>
        <taxon>Basidiomycota</taxon>
        <taxon>Pucciniomycotina</taxon>
        <taxon>Pucciniomycetes</taxon>
        <taxon>Pucciniales</taxon>
        <taxon>Pucciniaceae</taxon>
        <taxon>Puccinia</taxon>
    </lineage>
</organism>
<protein>
    <submittedName>
        <fullName evidence="2 3">Uncharacterized protein</fullName>
    </submittedName>
</protein>
<dbReference type="EMBL" id="ADAS02000037">
    <property type="protein sequence ID" value="OAV94693.1"/>
    <property type="molecule type" value="Genomic_DNA"/>
</dbReference>
<reference evidence="2" key="2">
    <citation type="submission" date="2016-05" db="EMBL/GenBank/DDBJ databases">
        <title>Comparative analysis highlights variable genome content of wheat rusts and divergence of the mating loci.</title>
        <authorList>
            <person name="Cuomo C.A."/>
            <person name="Bakkeren G."/>
            <person name="Szabo L."/>
            <person name="Khalil H."/>
            <person name="Joly D."/>
            <person name="Goldberg J."/>
            <person name="Young S."/>
            <person name="Zeng Q."/>
            <person name="Fellers J."/>
        </authorList>
    </citation>
    <scope>NUCLEOTIDE SEQUENCE [LARGE SCALE GENOMIC DNA]</scope>
    <source>
        <strain evidence="2">1-1 BBBD Race 1</strain>
    </source>
</reference>
<dbReference type="Proteomes" id="UP000005240">
    <property type="component" value="Unassembled WGS sequence"/>
</dbReference>
<feature type="compositionally biased region" description="Basic and acidic residues" evidence="1">
    <location>
        <begin position="16"/>
        <end position="36"/>
    </location>
</feature>
<reference evidence="2" key="1">
    <citation type="submission" date="2009-11" db="EMBL/GenBank/DDBJ databases">
        <authorList>
            <consortium name="The Broad Institute Genome Sequencing Platform"/>
            <person name="Ward D."/>
            <person name="Feldgarden M."/>
            <person name="Earl A."/>
            <person name="Young S.K."/>
            <person name="Zeng Q."/>
            <person name="Koehrsen M."/>
            <person name="Alvarado L."/>
            <person name="Berlin A."/>
            <person name="Bochicchio J."/>
            <person name="Borenstein D."/>
            <person name="Chapman S.B."/>
            <person name="Chen Z."/>
            <person name="Engels R."/>
            <person name="Freedman E."/>
            <person name="Gellesch M."/>
            <person name="Goldberg J."/>
            <person name="Griggs A."/>
            <person name="Gujja S."/>
            <person name="Heilman E."/>
            <person name="Heiman D."/>
            <person name="Hepburn T."/>
            <person name="Howarth C."/>
            <person name="Jen D."/>
            <person name="Larson L."/>
            <person name="Lewis B."/>
            <person name="Mehta T."/>
            <person name="Park D."/>
            <person name="Pearson M."/>
            <person name="Roberts A."/>
            <person name="Saif S."/>
            <person name="Shea T."/>
            <person name="Shenoy N."/>
            <person name="Sisk P."/>
            <person name="Stolte C."/>
            <person name="Sykes S."/>
            <person name="Thomson T."/>
            <person name="Walk T."/>
            <person name="White J."/>
            <person name="Yandava C."/>
            <person name="Izard J."/>
            <person name="Baranova O.V."/>
            <person name="Blanton J.M."/>
            <person name="Tanner A.C."/>
            <person name="Dewhirst F.E."/>
            <person name="Haas B."/>
            <person name="Nusbaum C."/>
            <person name="Birren B."/>
        </authorList>
    </citation>
    <scope>NUCLEOTIDE SEQUENCE [LARGE SCALE GENOMIC DNA]</scope>
    <source>
        <strain evidence="2">1-1 BBBD Race 1</strain>
    </source>
</reference>
<dbReference type="EnsemblFungi" id="PTTG_04211-t43_1">
    <property type="protein sequence ID" value="PTTG_04211-t43_1-p1"/>
    <property type="gene ID" value="PTTG_04211"/>
</dbReference>
<evidence type="ECO:0000256" key="1">
    <source>
        <dbReference type="SAM" id="MobiDB-lite"/>
    </source>
</evidence>
<accession>A0A180GRU3</accession>
<feature type="compositionally biased region" description="Polar residues" evidence="1">
    <location>
        <begin position="49"/>
        <end position="71"/>
    </location>
</feature>
<dbReference type="AlphaFoldDB" id="A0A180GRU3"/>
<evidence type="ECO:0000313" key="2">
    <source>
        <dbReference type="EMBL" id="OAV94693.1"/>
    </source>
</evidence>
<name>A0A180GRU3_PUCT1</name>
<reference evidence="3 4" key="3">
    <citation type="journal article" date="2017" name="G3 (Bethesda)">
        <title>Comparative analysis highlights variable genome content of wheat rusts and divergence of the mating loci.</title>
        <authorList>
            <person name="Cuomo C.A."/>
            <person name="Bakkeren G."/>
            <person name="Khalil H.B."/>
            <person name="Panwar V."/>
            <person name="Joly D."/>
            <person name="Linning R."/>
            <person name="Sakthikumar S."/>
            <person name="Song X."/>
            <person name="Adiconis X."/>
            <person name="Fan L."/>
            <person name="Goldberg J.M."/>
            <person name="Levin J.Z."/>
            <person name="Young S."/>
            <person name="Zeng Q."/>
            <person name="Anikster Y."/>
            <person name="Bruce M."/>
            <person name="Wang M."/>
            <person name="Yin C."/>
            <person name="McCallum B."/>
            <person name="Szabo L.J."/>
            <person name="Hulbert S."/>
            <person name="Chen X."/>
            <person name="Fellers J.P."/>
        </authorList>
    </citation>
    <scope>NUCLEOTIDE SEQUENCE</scope>
    <source>
        <strain evidence="3">isolate 1-1 / race 1 (BBBD)</strain>
        <strain evidence="4">Isolate 1-1 / race 1 (BBBD)</strain>
    </source>
</reference>
<gene>
    <name evidence="2" type="ORF">PTTG_04211</name>
</gene>
<proteinExistence type="predicted"/>
<dbReference type="VEuPathDB" id="FungiDB:PTTG_04211"/>
<evidence type="ECO:0000313" key="4">
    <source>
        <dbReference type="Proteomes" id="UP000005240"/>
    </source>
</evidence>
<reference evidence="3" key="4">
    <citation type="submission" date="2025-05" db="UniProtKB">
        <authorList>
            <consortium name="EnsemblFungi"/>
        </authorList>
    </citation>
    <scope>IDENTIFICATION</scope>
    <source>
        <strain evidence="3">isolate 1-1 / race 1 (BBBD)</strain>
    </source>
</reference>
<evidence type="ECO:0000313" key="3">
    <source>
        <dbReference type="EnsemblFungi" id="PTTG_04211-t43_1-p1"/>
    </source>
</evidence>
<feature type="region of interest" description="Disordered" evidence="1">
    <location>
        <begin position="1"/>
        <end position="71"/>
    </location>
</feature>
<sequence length="71" mass="7863">MDASKATKLQQQLADITKKSNEEEEKCRQAKAKLEDALQTQNPPPPPDASTNLRSRASRKQGPQSFPTQQA</sequence>